<dbReference type="InterPro" id="IPR017871">
    <property type="entry name" value="ABC_transporter-like_CS"/>
</dbReference>
<dbReference type="SUPFAM" id="SSF52540">
    <property type="entry name" value="P-loop containing nucleoside triphosphate hydrolases"/>
    <property type="match status" value="1"/>
</dbReference>
<dbReference type="GO" id="GO:0016887">
    <property type="term" value="F:ATP hydrolysis activity"/>
    <property type="evidence" value="ECO:0007669"/>
    <property type="project" value="InterPro"/>
</dbReference>
<dbReference type="InterPro" id="IPR015854">
    <property type="entry name" value="ABC_transpr_LolD-like"/>
</dbReference>
<dbReference type="RefSeq" id="WP_053780295.1">
    <property type="nucleotide sequence ID" value="NZ_LITU01000050.1"/>
</dbReference>
<evidence type="ECO:0000256" key="7">
    <source>
        <dbReference type="ARBA" id="ARBA00023136"/>
    </source>
</evidence>
<dbReference type="AlphaFoldDB" id="A0A0N0C571"/>
<feature type="domain" description="ABC transporter" evidence="11">
    <location>
        <begin position="5"/>
        <end position="225"/>
    </location>
</feature>
<evidence type="ECO:0000256" key="9">
    <source>
        <dbReference type="ARBA" id="ARBA00024432"/>
    </source>
</evidence>
<accession>A0A0N0C571</accession>
<comment type="caution">
    <text evidence="12">The sequence shown here is derived from an EMBL/GenBank/DDBJ whole genome shotgun (WGS) entry which is preliminary data.</text>
</comment>
<sequence length="225" mass="24552">MRNRLVLQGITQTFEDGGVKRTILDKLDLKVAEGELVAVMGPSGSGKSTFLSIAGALLEPTEGEVLLDGASIMGKNKQDISDVRLQQLGFIFQSANLIPYLKVEEQLMVVAKLAGTDKNKAEKRIDELLDTVGLSHRRKAYAEKLSGGERQRVAIARALMNDPAVLLADEPTASLDAERGLDIVSMIARLVKEQGKSAVMVTHDERILPLCDRVLFLENGKLVHH</sequence>
<evidence type="ECO:0000256" key="5">
    <source>
        <dbReference type="ARBA" id="ARBA00022741"/>
    </source>
</evidence>
<dbReference type="Proteomes" id="UP000037688">
    <property type="component" value="Unassembled WGS sequence"/>
</dbReference>
<name>A0A0N0C571_9BACL</name>
<evidence type="ECO:0000256" key="4">
    <source>
        <dbReference type="ARBA" id="ARBA00022475"/>
    </source>
</evidence>
<evidence type="ECO:0000256" key="3">
    <source>
        <dbReference type="ARBA" id="ARBA00022448"/>
    </source>
</evidence>
<proteinExistence type="inferred from homology"/>
<dbReference type="InterPro" id="IPR003439">
    <property type="entry name" value="ABC_transporter-like_ATP-bd"/>
</dbReference>
<dbReference type="GO" id="GO:0005524">
    <property type="term" value="F:ATP binding"/>
    <property type="evidence" value="ECO:0007669"/>
    <property type="project" value="UniProtKB-KW"/>
</dbReference>
<dbReference type="PROSITE" id="PS50893">
    <property type="entry name" value="ABC_TRANSPORTER_2"/>
    <property type="match status" value="1"/>
</dbReference>
<dbReference type="GO" id="GO:0005886">
    <property type="term" value="C:plasma membrane"/>
    <property type="evidence" value="ECO:0007669"/>
    <property type="project" value="UniProtKB-SubCell"/>
</dbReference>
<organism evidence="12 13">
    <name type="scientific">Paenibacillus xylanivorans</name>
    <dbReference type="NCBI Taxonomy" id="1705561"/>
    <lineage>
        <taxon>Bacteria</taxon>
        <taxon>Bacillati</taxon>
        <taxon>Bacillota</taxon>
        <taxon>Bacilli</taxon>
        <taxon>Bacillales</taxon>
        <taxon>Paenibacillaceae</taxon>
        <taxon>Paenibacillus</taxon>
    </lineage>
</organism>
<evidence type="ECO:0000313" key="12">
    <source>
        <dbReference type="EMBL" id="KOY16817.1"/>
    </source>
</evidence>
<evidence type="ECO:0000256" key="6">
    <source>
        <dbReference type="ARBA" id="ARBA00022840"/>
    </source>
</evidence>
<protein>
    <recommendedName>
        <fullName evidence="9">Putative hemin import ATP-binding protein HrtA</fullName>
    </recommendedName>
</protein>
<keyword evidence="3" id="KW-0813">Transport</keyword>
<comment type="similarity">
    <text evidence="8">Belongs to the ABC transporter superfamily. HrtA family.</text>
</comment>
<keyword evidence="7" id="KW-0472">Membrane</keyword>
<keyword evidence="4" id="KW-1003">Cell membrane</keyword>
<evidence type="ECO:0000256" key="10">
    <source>
        <dbReference type="ARBA" id="ARBA00024721"/>
    </source>
</evidence>
<dbReference type="FunFam" id="3.40.50.300:FF:000032">
    <property type="entry name" value="Export ABC transporter ATP-binding protein"/>
    <property type="match status" value="1"/>
</dbReference>
<gene>
    <name evidence="12" type="ORF">AMS66_08010</name>
</gene>
<evidence type="ECO:0000256" key="1">
    <source>
        <dbReference type="ARBA" id="ARBA00004202"/>
    </source>
</evidence>
<dbReference type="PANTHER" id="PTHR24220">
    <property type="entry name" value="IMPORT ATP-BINDING PROTEIN"/>
    <property type="match status" value="1"/>
</dbReference>
<dbReference type="PROSITE" id="PS00211">
    <property type="entry name" value="ABC_TRANSPORTER_1"/>
    <property type="match status" value="1"/>
</dbReference>
<dbReference type="InterPro" id="IPR027417">
    <property type="entry name" value="P-loop_NTPase"/>
</dbReference>
<keyword evidence="5" id="KW-0547">Nucleotide-binding</keyword>
<dbReference type="SMART" id="SM00382">
    <property type="entry name" value="AAA"/>
    <property type="match status" value="1"/>
</dbReference>
<keyword evidence="6 12" id="KW-0067">ATP-binding</keyword>
<evidence type="ECO:0000256" key="2">
    <source>
        <dbReference type="ARBA" id="ARBA00011131"/>
    </source>
</evidence>
<dbReference type="CDD" id="cd03255">
    <property type="entry name" value="ABC_MJ0796_LolCDE_FtsE"/>
    <property type="match status" value="1"/>
</dbReference>
<dbReference type="Pfam" id="PF00005">
    <property type="entry name" value="ABC_tran"/>
    <property type="match status" value="1"/>
</dbReference>
<dbReference type="Gene3D" id="3.40.50.300">
    <property type="entry name" value="P-loop containing nucleotide triphosphate hydrolases"/>
    <property type="match status" value="1"/>
</dbReference>
<dbReference type="PATRIC" id="fig|1705561.3.peg.1433"/>
<comment type="function">
    <text evidence="10">Part of the ABC transporter complex hrt involved in hemin import. Responsible for energy coupling to the transport system.</text>
</comment>
<evidence type="ECO:0000259" key="11">
    <source>
        <dbReference type="PROSITE" id="PS50893"/>
    </source>
</evidence>
<keyword evidence="13" id="KW-1185">Reference proteome</keyword>
<dbReference type="GO" id="GO:0022857">
    <property type="term" value="F:transmembrane transporter activity"/>
    <property type="evidence" value="ECO:0007669"/>
    <property type="project" value="TreeGrafter"/>
</dbReference>
<dbReference type="EMBL" id="LITU01000050">
    <property type="protein sequence ID" value="KOY16817.1"/>
    <property type="molecule type" value="Genomic_DNA"/>
</dbReference>
<evidence type="ECO:0000256" key="8">
    <source>
        <dbReference type="ARBA" id="ARBA00024359"/>
    </source>
</evidence>
<comment type="subcellular location">
    <subcellularLocation>
        <location evidence="1">Cell membrane</location>
        <topology evidence="1">Peripheral membrane protein</topology>
    </subcellularLocation>
</comment>
<dbReference type="GO" id="GO:0098796">
    <property type="term" value="C:membrane protein complex"/>
    <property type="evidence" value="ECO:0007669"/>
    <property type="project" value="UniProtKB-ARBA"/>
</dbReference>
<dbReference type="InterPro" id="IPR003593">
    <property type="entry name" value="AAA+_ATPase"/>
</dbReference>
<evidence type="ECO:0000313" key="13">
    <source>
        <dbReference type="Proteomes" id="UP000037688"/>
    </source>
</evidence>
<reference evidence="12 13" key="1">
    <citation type="submission" date="2015-08" db="EMBL/GenBank/DDBJ databases">
        <title>Draft genome sequence of cellulolytic and xylanolytic Paenibacillus sp. A59, isolated from a decaying forest soil from Patagonia, Argentina.</title>
        <authorList>
            <person name="Ghio S."/>
            <person name="Caceres A.M."/>
            <person name="Talia P."/>
            <person name="Grasso D."/>
            <person name="Campos E."/>
        </authorList>
    </citation>
    <scope>NUCLEOTIDE SEQUENCE [LARGE SCALE GENOMIC DNA]</scope>
    <source>
        <strain evidence="12 13">A59</strain>
    </source>
</reference>
<dbReference type="InterPro" id="IPR017911">
    <property type="entry name" value="MacB-like_ATP-bd"/>
</dbReference>
<dbReference type="OrthoDB" id="9791546at2"/>
<dbReference type="PANTHER" id="PTHR24220:SF666">
    <property type="entry name" value="HEMIN IMPORT ATP-BINDING PROTEIN HRTA-RELATED"/>
    <property type="match status" value="1"/>
</dbReference>
<comment type="subunit">
    <text evidence="2">The complex is composed of two ATP-binding proteins (HrtA), two transmembrane proteins (HrtB) and a solute-binding protein.</text>
</comment>